<dbReference type="Proteomes" id="UP001097704">
    <property type="component" value="Segment"/>
</dbReference>
<feature type="region of interest" description="Disordered" evidence="1">
    <location>
        <begin position="1"/>
        <end position="91"/>
    </location>
</feature>
<name>A0A348JCN5_9CAUD</name>
<gene>
    <name evidence="2" type="primary">KP06_gp06</name>
</gene>
<accession>A0A348JCN5</accession>
<dbReference type="RefSeq" id="YP_010509412.1">
    <property type="nucleotide sequence ID" value="NC_067194.1"/>
</dbReference>
<evidence type="ECO:0000313" key="3">
    <source>
        <dbReference type="Proteomes" id="UP001097704"/>
    </source>
</evidence>
<evidence type="ECO:0000313" key="2">
    <source>
        <dbReference type="EMBL" id="DAB41530.1"/>
    </source>
</evidence>
<sequence length="208" mass="23458">MVNFDNVTSNVQSKPRKKTMAESLEEAKQEGKLVVPEEDTQVNAVVSSETVQPKNKARKKKQSKVRKQEEQTTVVSQANEDNDFKDAKTDKRGIPVGINVPQHILDVVCIVKFNAAFRRHTSLNILHALEDDGRICNSKGAYVDFLWNKFRVTADGGLRREYRYTDDLFIDALVKAHADVASDSQRVIGIMIDTETELHKKNKDSEAS</sequence>
<reference evidence="2 3" key="1">
    <citation type="journal article" date="2014" name="Nat. Commun.">
        <title>A highly abundant bacteriophage discovered in the unknown sequences of human faecal metagenomes.</title>
        <authorList>
            <person name="Dutilh B.E."/>
            <person name="Cassman N."/>
            <person name="McNair K."/>
            <person name="Sanchez S.E."/>
            <person name="Silva G.G."/>
            <person name="Boling L."/>
            <person name="Barr J.J."/>
            <person name="Speth D.R."/>
            <person name="Seguritan V."/>
            <person name="Aziz R.K."/>
            <person name="Felts B."/>
            <person name="Dinsdale E.A."/>
            <person name="Mokili J.L."/>
            <person name="Edwards R.A."/>
        </authorList>
    </citation>
    <scope>NUCLEOTIDE SEQUENCE [LARGE SCALE GENOMIC DNA]</scope>
</reference>
<dbReference type="EMBL" id="BK010471">
    <property type="protein sequence ID" value="DAB41530.1"/>
    <property type="molecule type" value="Genomic_DNA"/>
</dbReference>
<feature type="compositionally biased region" description="Basic residues" evidence="1">
    <location>
        <begin position="55"/>
        <end position="65"/>
    </location>
</feature>
<feature type="compositionally biased region" description="Polar residues" evidence="1">
    <location>
        <begin position="41"/>
        <end position="50"/>
    </location>
</feature>
<organism evidence="2 3">
    <name type="scientific">Carjivirus communis</name>
    <dbReference type="NCBI Taxonomy" id="2955582"/>
    <lineage>
        <taxon>Viruses</taxon>
        <taxon>Duplodnaviria</taxon>
        <taxon>Heunggongvirae</taxon>
        <taxon>Uroviricota</taxon>
        <taxon>Caudoviricetes</taxon>
        <taxon>Crassvirales</taxon>
        <taxon>Intestiviridae</taxon>
        <taxon>Crudevirinae</taxon>
        <taxon>Carjivirus</taxon>
    </lineage>
</organism>
<dbReference type="GeneID" id="75576079"/>
<feature type="compositionally biased region" description="Basic and acidic residues" evidence="1">
    <location>
        <begin position="82"/>
        <end position="91"/>
    </location>
</feature>
<keyword evidence="3" id="KW-1185">Reference proteome</keyword>
<feature type="compositionally biased region" description="Polar residues" evidence="1">
    <location>
        <begin position="1"/>
        <end position="13"/>
    </location>
</feature>
<dbReference type="KEGG" id="vg:75576079"/>
<protein>
    <submittedName>
        <fullName evidence="2">Uncharacterized protein</fullName>
    </submittedName>
</protein>
<proteinExistence type="predicted"/>
<evidence type="ECO:0000256" key="1">
    <source>
        <dbReference type="SAM" id="MobiDB-lite"/>
    </source>
</evidence>